<dbReference type="Gene3D" id="1.10.10.10">
    <property type="entry name" value="Winged helix-like DNA-binding domain superfamily/Winged helix DNA-binding domain"/>
    <property type="match status" value="1"/>
</dbReference>
<name>A0A0P0RFA4_9BURK</name>
<proteinExistence type="inferred from homology"/>
<dbReference type="PROSITE" id="PS50931">
    <property type="entry name" value="HTH_LYSR"/>
    <property type="match status" value="1"/>
</dbReference>
<dbReference type="GO" id="GO:0043565">
    <property type="term" value="F:sequence-specific DNA binding"/>
    <property type="evidence" value="ECO:0007669"/>
    <property type="project" value="TreeGrafter"/>
</dbReference>
<dbReference type="InterPro" id="IPR036388">
    <property type="entry name" value="WH-like_DNA-bd_sf"/>
</dbReference>
<dbReference type="EMBL" id="CP012747">
    <property type="protein sequence ID" value="ALL67324.1"/>
    <property type="molecule type" value="Genomic_DNA"/>
</dbReference>
<evidence type="ECO:0000313" key="6">
    <source>
        <dbReference type="EMBL" id="ALL67324.1"/>
    </source>
</evidence>
<dbReference type="InterPro" id="IPR036390">
    <property type="entry name" value="WH_DNA-bd_sf"/>
</dbReference>
<dbReference type="InterPro" id="IPR005119">
    <property type="entry name" value="LysR_subst-bd"/>
</dbReference>
<evidence type="ECO:0000313" key="7">
    <source>
        <dbReference type="Proteomes" id="UP000019146"/>
    </source>
</evidence>
<dbReference type="GeneID" id="69971173"/>
<dbReference type="RefSeq" id="WP_036002260.1">
    <property type="nucleotide sequence ID" value="NZ_CP012747.1"/>
</dbReference>
<keyword evidence="2" id="KW-0805">Transcription regulation</keyword>
<evidence type="ECO:0000256" key="4">
    <source>
        <dbReference type="ARBA" id="ARBA00023163"/>
    </source>
</evidence>
<dbReference type="AlphaFoldDB" id="A0A0P0RFA4"/>
<dbReference type="SUPFAM" id="SSF46785">
    <property type="entry name" value="Winged helix' DNA-binding domain"/>
    <property type="match status" value="1"/>
</dbReference>
<dbReference type="KEGG" id="bcai:K788_0005506"/>
<dbReference type="InterPro" id="IPR058163">
    <property type="entry name" value="LysR-type_TF_proteobact-type"/>
</dbReference>
<accession>A0A0P0RFA4</accession>
<gene>
    <name evidence="6" type="ORF">K788_0005506</name>
</gene>
<evidence type="ECO:0000259" key="5">
    <source>
        <dbReference type="PROSITE" id="PS50931"/>
    </source>
</evidence>
<sequence length="304" mass="33737">MRRMPNFVLLRSFEAAARLESFALAAQELHLTPSAISHQVKELEAYFGRPLFLRRNRRIEPTPEAVRLLESLSRVFDVVEAACSEVMLAPDSQVLAVHCAPSFAVKWLGPKLPEFNKAYPHITIRLSTGAEPLDLTRVQEVDVEISYGSALDRPGIDTVPLGREAIVPLCSPALLGDGTPVATRMSELTLIDTQLSRVTWADWFAANGIDMPTTPRPSFDRAALGISAAADGMGVVLESMRLAERELVRGDLIEVRSDGFVRFERDTHFLSYRKNEFRVEKVAAFTHWLLERAGVGQGDNAPQQ</sequence>
<keyword evidence="4" id="KW-0804">Transcription</keyword>
<dbReference type="Proteomes" id="UP000019146">
    <property type="component" value="Chromosome 2"/>
</dbReference>
<protein>
    <submittedName>
        <fullName evidence="6">Glycine cleavage system transcriptional activator</fullName>
    </submittedName>
</protein>
<comment type="similarity">
    <text evidence="1">Belongs to the LysR transcriptional regulatory family.</text>
</comment>
<reference evidence="6 7" key="1">
    <citation type="journal article" date="2014" name="Genome Announc.">
        <title>Draft Genome Sequence of the Haloacid-Degrading Burkholderia caribensis Strain MBA4.</title>
        <authorList>
            <person name="Pan Y."/>
            <person name="Kong K.F."/>
            <person name="Tsang J.S."/>
        </authorList>
    </citation>
    <scope>NUCLEOTIDE SEQUENCE [LARGE SCALE GENOMIC DNA]</scope>
    <source>
        <strain evidence="6 7">MBA4</strain>
    </source>
</reference>
<dbReference type="GO" id="GO:0006351">
    <property type="term" value="P:DNA-templated transcription"/>
    <property type="evidence" value="ECO:0007669"/>
    <property type="project" value="TreeGrafter"/>
</dbReference>
<evidence type="ECO:0000256" key="1">
    <source>
        <dbReference type="ARBA" id="ARBA00009437"/>
    </source>
</evidence>
<dbReference type="PANTHER" id="PTHR30537">
    <property type="entry name" value="HTH-TYPE TRANSCRIPTIONAL REGULATOR"/>
    <property type="match status" value="1"/>
</dbReference>
<dbReference type="Gene3D" id="3.40.190.10">
    <property type="entry name" value="Periplasmic binding protein-like II"/>
    <property type="match status" value="2"/>
</dbReference>
<dbReference type="InterPro" id="IPR000847">
    <property type="entry name" value="LysR_HTH_N"/>
</dbReference>
<dbReference type="PANTHER" id="PTHR30537:SF58">
    <property type="entry name" value="HTH-TYPE TRANSCRIPTIONAL REGULATOR PERR"/>
    <property type="match status" value="1"/>
</dbReference>
<dbReference type="PRINTS" id="PR00039">
    <property type="entry name" value="HTHLYSR"/>
</dbReference>
<evidence type="ECO:0000256" key="3">
    <source>
        <dbReference type="ARBA" id="ARBA00023125"/>
    </source>
</evidence>
<evidence type="ECO:0000256" key="2">
    <source>
        <dbReference type="ARBA" id="ARBA00023015"/>
    </source>
</evidence>
<dbReference type="GO" id="GO:0003700">
    <property type="term" value="F:DNA-binding transcription factor activity"/>
    <property type="evidence" value="ECO:0007669"/>
    <property type="project" value="InterPro"/>
</dbReference>
<dbReference type="SUPFAM" id="SSF53850">
    <property type="entry name" value="Periplasmic binding protein-like II"/>
    <property type="match status" value="1"/>
</dbReference>
<keyword evidence="3" id="KW-0238">DNA-binding</keyword>
<dbReference type="Pfam" id="PF03466">
    <property type="entry name" value="LysR_substrate"/>
    <property type="match status" value="1"/>
</dbReference>
<dbReference type="Pfam" id="PF00126">
    <property type="entry name" value="HTH_1"/>
    <property type="match status" value="1"/>
</dbReference>
<organism evidence="6 7">
    <name type="scientific">Paraburkholderia caribensis MBA4</name>
    <dbReference type="NCBI Taxonomy" id="1323664"/>
    <lineage>
        <taxon>Bacteria</taxon>
        <taxon>Pseudomonadati</taxon>
        <taxon>Pseudomonadota</taxon>
        <taxon>Betaproteobacteria</taxon>
        <taxon>Burkholderiales</taxon>
        <taxon>Burkholderiaceae</taxon>
        <taxon>Paraburkholderia</taxon>
    </lineage>
</organism>
<feature type="domain" description="HTH lysR-type" evidence="5">
    <location>
        <begin position="5"/>
        <end position="62"/>
    </location>
</feature>